<dbReference type="PANTHER" id="PTHR47784:SF4">
    <property type="entry name" value="ZN(II)2CYS6 TRANSCRIPTION FACTOR (EUROFUNG)"/>
    <property type="match status" value="1"/>
</dbReference>
<evidence type="ECO:0000313" key="2">
    <source>
        <dbReference type="Proteomes" id="UP000256645"/>
    </source>
</evidence>
<dbReference type="AlphaFoldDB" id="A0A3D8QSK0"/>
<dbReference type="OrthoDB" id="5386330at2759"/>
<keyword evidence="2" id="KW-1185">Reference proteome</keyword>
<protein>
    <submittedName>
        <fullName evidence="1">Uncharacterized protein</fullName>
    </submittedName>
</protein>
<name>A0A3D8QSK0_9HELO</name>
<dbReference type="InterPro" id="IPR021858">
    <property type="entry name" value="Fun_TF"/>
</dbReference>
<dbReference type="Proteomes" id="UP000256645">
    <property type="component" value="Unassembled WGS sequence"/>
</dbReference>
<dbReference type="EMBL" id="PDLM01000012">
    <property type="protein sequence ID" value="RDW64671.1"/>
    <property type="molecule type" value="Genomic_DNA"/>
</dbReference>
<proteinExistence type="predicted"/>
<evidence type="ECO:0000313" key="1">
    <source>
        <dbReference type="EMBL" id="RDW64671.1"/>
    </source>
</evidence>
<comment type="caution">
    <text evidence="1">The sequence shown here is derived from an EMBL/GenBank/DDBJ whole genome shotgun (WGS) entry which is preliminary data.</text>
</comment>
<gene>
    <name evidence="1" type="ORF">BP6252_10322</name>
</gene>
<reference evidence="1 2" key="1">
    <citation type="journal article" date="2018" name="IMA Fungus">
        <title>IMA Genome-F 9: Draft genome sequence of Annulohypoxylon stygium, Aspergillus mulundensis, Berkeleyomyces basicola (syn. Thielaviopsis basicola), Ceratocystis smalleyi, two Cercospora beticola strains, Coleophoma cylindrospora, Fusarium fracticaudum, Phialophora cf. hyalina, and Morchella septimelata.</title>
        <authorList>
            <person name="Wingfield B.D."/>
            <person name="Bills G.F."/>
            <person name="Dong Y."/>
            <person name="Huang W."/>
            <person name="Nel W.J."/>
            <person name="Swalarsk-Parry B.S."/>
            <person name="Vaghefi N."/>
            <person name="Wilken P.M."/>
            <person name="An Z."/>
            <person name="de Beer Z.W."/>
            <person name="De Vos L."/>
            <person name="Chen L."/>
            <person name="Duong T.A."/>
            <person name="Gao Y."/>
            <person name="Hammerbacher A."/>
            <person name="Kikkert J.R."/>
            <person name="Li Y."/>
            <person name="Li H."/>
            <person name="Li K."/>
            <person name="Li Q."/>
            <person name="Liu X."/>
            <person name="Ma X."/>
            <person name="Naidoo K."/>
            <person name="Pethybridge S.J."/>
            <person name="Sun J."/>
            <person name="Steenkamp E.T."/>
            <person name="van der Nest M.A."/>
            <person name="van Wyk S."/>
            <person name="Wingfield M.J."/>
            <person name="Xiong C."/>
            <person name="Yue Q."/>
            <person name="Zhang X."/>
        </authorList>
    </citation>
    <scope>NUCLEOTIDE SEQUENCE [LARGE SCALE GENOMIC DNA]</scope>
    <source>
        <strain evidence="1 2">BP6252</strain>
    </source>
</reference>
<dbReference type="Pfam" id="PF11951">
    <property type="entry name" value="Fungal_trans_2"/>
    <property type="match status" value="1"/>
</dbReference>
<dbReference type="STRING" id="1849047.A0A3D8QSK0"/>
<sequence>MLDMELLHHWTQTTGPSTFPGGKFGVALCTTFVELAFQHPFLMHQILSISALHLAQVKPELAGPCRLASATHQDQGLSLFQPALARLNCQTSDACFAFSALVTIHTWASLSDSSSCSPFLEEPPQDRGSVHIQWMKVHRGHRAVIRAVGPEIQAGVLAPMFSTWKGFKDCATAPLPPTEKEHLDAVAASWESSSLPASIKRTLDKALGNLRRAMYVAASSEYPVTIQEAALAWLSIVPEEFVQLIEERLPEAMLVLAYYTVLLKSTHNLWWCKGMGAMLLDIAQDVLGGEDGQWGSLLKWPIEQVLGEKEDRQGNPPS</sequence>
<dbReference type="InterPro" id="IPR053157">
    <property type="entry name" value="Sterol_Uptake_Regulator"/>
</dbReference>
<organism evidence="1 2">
    <name type="scientific">Coleophoma cylindrospora</name>
    <dbReference type="NCBI Taxonomy" id="1849047"/>
    <lineage>
        <taxon>Eukaryota</taxon>
        <taxon>Fungi</taxon>
        <taxon>Dikarya</taxon>
        <taxon>Ascomycota</taxon>
        <taxon>Pezizomycotina</taxon>
        <taxon>Leotiomycetes</taxon>
        <taxon>Helotiales</taxon>
        <taxon>Dermateaceae</taxon>
        <taxon>Coleophoma</taxon>
    </lineage>
</organism>
<dbReference type="PANTHER" id="PTHR47784">
    <property type="entry name" value="STEROL UPTAKE CONTROL PROTEIN 2"/>
    <property type="match status" value="1"/>
</dbReference>
<dbReference type="GO" id="GO:0001228">
    <property type="term" value="F:DNA-binding transcription activator activity, RNA polymerase II-specific"/>
    <property type="evidence" value="ECO:0007669"/>
    <property type="project" value="TreeGrafter"/>
</dbReference>
<accession>A0A3D8QSK0</accession>